<dbReference type="InterPro" id="IPR042242">
    <property type="entry name" value="RecO_C"/>
</dbReference>
<sequence length="185" mass="21113">MRPRTYASEGLILARRNFGEADRIIIIFTKNFGKISFIAKGVRRPKSRKRGHLEIFSHIKFQAAKGRGLDILTEAEIIDNFSQTRKDLKKVSVAYYFCEVVGRTTHENESHPAVLELVLEYLNKLETAKSLKKLRLEFAVRALVDLGFWPKGKLMLDPDMELETVIERKLSSIRVGKKVLGTSGH</sequence>
<evidence type="ECO:0000256" key="5">
    <source>
        <dbReference type="ARBA" id="ARBA00023204"/>
    </source>
</evidence>
<feature type="domain" description="DNA replication/recombination mediator RecO N-terminal" evidence="8">
    <location>
        <begin position="5"/>
        <end position="81"/>
    </location>
</feature>
<keyword evidence="3 7" id="KW-0227">DNA damage</keyword>
<dbReference type="Proteomes" id="UP000178812">
    <property type="component" value="Unassembled WGS sequence"/>
</dbReference>
<dbReference type="NCBIfam" id="TIGR00613">
    <property type="entry name" value="reco"/>
    <property type="match status" value="1"/>
</dbReference>
<comment type="caution">
    <text evidence="9">The sequence shown here is derived from an EMBL/GenBank/DDBJ whole genome shotgun (WGS) entry which is preliminary data.</text>
</comment>
<gene>
    <name evidence="7" type="primary">recO</name>
    <name evidence="9" type="ORF">A2125_01420</name>
</gene>
<dbReference type="Pfam" id="PF02565">
    <property type="entry name" value="RecO_C"/>
    <property type="match status" value="1"/>
</dbReference>
<evidence type="ECO:0000256" key="3">
    <source>
        <dbReference type="ARBA" id="ARBA00022763"/>
    </source>
</evidence>
<dbReference type="GO" id="GO:0006302">
    <property type="term" value="P:double-strand break repair"/>
    <property type="evidence" value="ECO:0007669"/>
    <property type="project" value="TreeGrafter"/>
</dbReference>
<dbReference type="PANTHER" id="PTHR33991:SF1">
    <property type="entry name" value="DNA REPAIR PROTEIN RECO"/>
    <property type="match status" value="1"/>
</dbReference>
<organism evidence="9 10">
    <name type="scientific">Candidatus Woesebacteria bacterium GWB1_43_5</name>
    <dbReference type="NCBI Taxonomy" id="1802474"/>
    <lineage>
        <taxon>Bacteria</taxon>
        <taxon>Candidatus Woeseibacteriota</taxon>
    </lineage>
</organism>
<evidence type="ECO:0000256" key="4">
    <source>
        <dbReference type="ARBA" id="ARBA00023172"/>
    </source>
</evidence>
<comment type="similarity">
    <text evidence="1 7">Belongs to the RecO family.</text>
</comment>
<dbReference type="InterPro" id="IPR037278">
    <property type="entry name" value="ARFGAP/RecO"/>
</dbReference>
<dbReference type="GO" id="GO:0043590">
    <property type="term" value="C:bacterial nucleoid"/>
    <property type="evidence" value="ECO:0007669"/>
    <property type="project" value="TreeGrafter"/>
</dbReference>
<evidence type="ECO:0000256" key="7">
    <source>
        <dbReference type="HAMAP-Rule" id="MF_00201"/>
    </source>
</evidence>
<comment type="function">
    <text evidence="7">Involved in DNA repair and RecF pathway recombination.</text>
</comment>
<dbReference type="InterPro" id="IPR003717">
    <property type="entry name" value="RecO"/>
</dbReference>
<evidence type="ECO:0000256" key="6">
    <source>
        <dbReference type="ARBA" id="ARBA00033409"/>
    </source>
</evidence>
<dbReference type="Gene3D" id="1.20.1440.120">
    <property type="entry name" value="Recombination protein O, C-terminal domain"/>
    <property type="match status" value="1"/>
</dbReference>
<keyword evidence="4 7" id="KW-0233">DNA recombination</keyword>
<dbReference type="PANTHER" id="PTHR33991">
    <property type="entry name" value="DNA REPAIR PROTEIN RECO"/>
    <property type="match status" value="1"/>
</dbReference>
<accession>A0A1F7WSJ1</accession>
<dbReference type="Pfam" id="PF11967">
    <property type="entry name" value="RecO_N"/>
    <property type="match status" value="1"/>
</dbReference>
<keyword evidence="5 7" id="KW-0234">DNA repair</keyword>
<dbReference type="InterPro" id="IPR012340">
    <property type="entry name" value="NA-bd_OB-fold"/>
</dbReference>
<dbReference type="AlphaFoldDB" id="A0A1F7WSJ1"/>
<dbReference type="SUPFAM" id="SSF50249">
    <property type="entry name" value="Nucleic acid-binding proteins"/>
    <property type="match status" value="1"/>
</dbReference>
<reference evidence="9 10" key="1">
    <citation type="journal article" date="2016" name="Nat. Commun.">
        <title>Thousands of microbial genomes shed light on interconnected biogeochemical processes in an aquifer system.</title>
        <authorList>
            <person name="Anantharaman K."/>
            <person name="Brown C.T."/>
            <person name="Hug L.A."/>
            <person name="Sharon I."/>
            <person name="Castelle C.J."/>
            <person name="Probst A.J."/>
            <person name="Thomas B.C."/>
            <person name="Singh A."/>
            <person name="Wilkins M.J."/>
            <person name="Karaoz U."/>
            <person name="Brodie E.L."/>
            <person name="Williams K.H."/>
            <person name="Hubbard S.S."/>
            <person name="Banfield J.F."/>
        </authorList>
    </citation>
    <scope>NUCLEOTIDE SEQUENCE [LARGE SCALE GENOMIC DNA]</scope>
</reference>
<dbReference type="Gene3D" id="2.40.50.140">
    <property type="entry name" value="Nucleic acid-binding proteins"/>
    <property type="match status" value="1"/>
</dbReference>
<evidence type="ECO:0000313" key="10">
    <source>
        <dbReference type="Proteomes" id="UP000178812"/>
    </source>
</evidence>
<proteinExistence type="inferred from homology"/>
<dbReference type="GO" id="GO:0006310">
    <property type="term" value="P:DNA recombination"/>
    <property type="evidence" value="ECO:0007669"/>
    <property type="project" value="UniProtKB-UniRule"/>
</dbReference>
<dbReference type="InterPro" id="IPR022572">
    <property type="entry name" value="DNA_rep/recomb_RecO_N"/>
</dbReference>
<name>A0A1F7WSJ1_9BACT</name>
<dbReference type="SUPFAM" id="SSF57863">
    <property type="entry name" value="ArfGap/RecO-like zinc finger"/>
    <property type="match status" value="1"/>
</dbReference>
<evidence type="ECO:0000256" key="2">
    <source>
        <dbReference type="ARBA" id="ARBA00021310"/>
    </source>
</evidence>
<dbReference type="EMBL" id="MGFM01000020">
    <property type="protein sequence ID" value="OGM05804.1"/>
    <property type="molecule type" value="Genomic_DNA"/>
</dbReference>
<evidence type="ECO:0000259" key="8">
    <source>
        <dbReference type="Pfam" id="PF11967"/>
    </source>
</evidence>
<evidence type="ECO:0000313" key="9">
    <source>
        <dbReference type="EMBL" id="OGM05804.1"/>
    </source>
</evidence>
<dbReference type="HAMAP" id="MF_00201">
    <property type="entry name" value="RecO"/>
    <property type="match status" value="1"/>
</dbReference>
<protein>
    <recommendedName>
        <fullName evidence="2 7">DNA repair protein RecO</fullName>
    </recommendedName>
    <alternativeName>
        <fullName evidence="6 7">Recombination protein O</fullName>
    </alternativeName>
</protein>
<evidence type="ECO:0000256" key="1">
    <source>
        <dbReference type="ARBA" id="ARBA00007452"/>
    </source>
</evidence>